<dbReference type="Ensembl" id="ENSMPUT00000009057.1">
    <property type="protein sequence ID" value="ENSMPUP00000008910.1"/>
    <property type="gene ID" value="ENSMPUG00000008983.1"/>
</dbReference>
<keyword evidence="5" id="KW-1133">Transmembrane helix</keyword>
<dbReference type="EMBL" id="AEYP01064603">
    <property type="status" value="NOT_ANNOTATED_CDS"/>
    <property type="molecule type" value="Genomic_DNA"/>
</dbReference>
<proteinExistence type="predicted"/>
<comment type="subcellular location">
    <subcellularLocation>
        <location evidence="1">Membrane</location>
        <topology evidence="1">Single-pass type I membrane protein</topology>
    </subcellularLocation>
</comment>
<dbReference type="GO" id="GO:0005886">
    <property type="term" value="C:plasma membrane"/>
    <property type="evidence" value="ECO:0007669"/>
    <property type="project" value="TreeGrafter"/>
</dbReference>
<dbReference type="HOGENOM" id="CLU_2031949_0_0_1"/>
<dbReference type="Pfam" id="PF05587">
    <property type="entry name" value="Anth_Ig"/>
    <property type="match status" value="1"/>
</dbReference>
<evidence type="ECO:0000256" key="3">
    <source>
        <dbReference type="ARBA" id="ARBA00022723"/>
    </source>
</evidence>
<feature type="domain" description="Anthrax toxin receptor extracellular" evidence="7">
    <location>
        <begin position="12"/>
        <end position="63"/>
    </location>
</feature>
<sequence>MPLTVFSHDFHLGKKATTVEENTVICPGVKIDNPDQVVFVEVSLNNGINFISSGANITSKNCVSPRVRLQPPSWAVQNTCAEEADTLGGKREGQGAKGLSSGSCRQAAGAASHSQLGALSLS</sequence>
<evidence type="ECO:0000259" key="7">
    <source>
        <dbReference type="Pfam" id="PF05587"/>
    </source>
</evidence>
<reference evidence="8" key="1">
    <citation type="submission" date="2024-06" db="UniProtKB">
        <authorList>
            <consortium name="Ensembl"/>
        </authorList>
    </citation>
    <scope>IDENTIFICATION</scope>
</reference>
<dbReference type="PANTHER" id="PTHR16059:SF16">
    <property type="entry name" value="ANTHRAX TOXIN RECEPTOR-LIKE"/>
    <property type="match status" value="1"/>
</dbReference>
<evidence type="ECO:0000256" key="1">
    <source>
        <dbReference type="ARBA" id="ARBA00004479"/>
    </source>
</evidence>
<accession>M3YC53</accession>
<keyword evidence="4" id="KW-0732">Signal</keyword>
<dbReference type="GO" id="GO:0004888">
    <property type="term" value="F:transmembrane signaling receptor activity"/>
    <property type="evidence" value="ECO:0007669"/>
    <property type="project" value="TreeGrafter"/>
</dbReference>
<evidence type="ECO:0000256" key="6">
    <source>
        <dbReference type="ARBA" id="ARBA00023136"/>
    </source>
</evidence>
<dbReference type="AlphaFoldDB" id="M3YC53"/>
<keyword evidence="6" id="KW-0472">Membrane</keyword>
<evidence type="ECO:0000256" key="5">
    <source>
        <dbReference type="ARBA" id="ARBA00022989"/>
    </source>
</evidence>
<organism evidence="8">
    <name type="scientific">Mustela putorius furo</name>
    <name type="common">European domestic ferret</name>
    <name type="synonym">Mustela furo</name>
    <dbReference type="NCBI Taxonomy" id="9669"/>
    <lineage>
        <taxon>Eukaryota</taxon>
        <taxon>Metazoa</taxon>
        <taxon>Chordata</taxon>
        <taxon>Craniata</taxon>
        <taxon>Vertebrata</taxon>
        <taxon>Euteleostomi</taxon>
        <taxon>Mammalia</taxon>
        <taxon>Eutheria</taxon>
        <taxon>Laurasiatheria</taxon>
        <taxon>Carnivora</taxon>
        <taxon>Caniformia</taxon>
        <taxon>Musteloidea</taxon>
        <taxon>Mustelidae</taxon>
        <taxon>Mustelinae</taxon>
        <taxon>Mustela</taxon>
    </lineage>
</organism>
<evidence type="ECO:0000313" key="8">
    <source>
        <dbReference type="Ensembl" id="ENSMPUP00000008910.1"/>
    </source>
</evidence>
<dbReference type="GO" id="GO:0046872">
    <property type="term" value="F:metal ion binding"/>
    <property type="evidence" value="ECO:0007669"/>
    <property type="project" value="UniProtKB-KW"/>
</dbReference>
<evidence type="ECO:0000256" key="2">
    <source>
        <dbReference type="ARBA" id="ARBA00022692"/>
    </source>
</evidence>
<keyword evidence="2" id="KW-0812">Transmembrane</keyword>
<dbReference type="InParanoid" id="M3YC53"/>
<keyword evidence="3" id="KW-0479">Metal-binding</keyword>
<protein>
    <recommendedName>
        <fullName evidence="7">Anthrax toxin receptor extracellular domain-containing protein</fullName>
    </recommendedName>
</protein>
<dbReference type="PANTHER" id="PTHR16059">
    <property type="entry name" value="ANTHRAX TOXIN RECEPTOR"/>
    <property type="match status" value="1"/>
</dbReference>
<evidence type="ECO:0000256" key="4">
    <source>
        <dbReference type="ARBA" id="ARBA00022729"/>
    </source>
</evidence>
<dbReference type="STRING" id="9669.ENSMPUP00000008910"/>
<name>M3YC53_MUSPF</name>
<dbReference type="InterPro" id="IPR008400">
    <property type="entry name" value="Anthrax_toxin_rcpt_extracel"/>
</dbReference>
<dbReference type="GO" id="GO:0009986">
    <property type="term" value="C:cell surface"/>
    <property type="evidence" value="ECO:0007669"/>
    <property type="project" value="TreeGrafter"/>
</dbReference>